<dbReference type="PANTHER" id="PTHR30383:SF5">
    <property type="entry name" value="SGNH HYDROLASE-TYPE ESTERASE DOMAIN-CONTAINING PROTEIN"/>
    <property type="match status" value="1"/>
</dbReference>
<dbReference type="AlphaFoldDB" id="A0A1B1S348"/>
<gene>
    <name evidence="2" type="ORF">I858_011465</name>
</gene>
<dbReference type="Gene3D" id="3.40.50.1110">
    <property type="entry name" value="SGNH hydrolase"/>
    <property type="match status" value="1"/>
</dbReference>
<feature type="domain" description="SGNH hydrolase-type esterase" evidence="1">
    <location>
        <begin position="65"/>
        <end position="237"/>
    </location>
</feature>
<name>A0A1B1S348_9BACL</name>
<keyword evidence="3" id="KW-1185">Reference proteome</keyword>
<accession>A0A1B1S348</accession>
<evidence type="ECO:0000313" key="3">
    <source>
        <dbReference type="Proteomes" id="UP000053354"/>
    </source>
</evidence>
<dbReference type="KEGG" id="pll:I858_011465"/>
<dbReference type="InterPro" id="IPR013830">
    <property type="entry name" value="SGNH_hydro"/>
</dbReference>
<sequence>MMLKKASFFLFIALIIIVIAGEKNLKNVQYSQQAAFLPEIETVQAQPVSFSEKLATGLPVTIVFLGDYVTSADSLPDGNPNHVLLLTEWFNDQYPNQVTTINAGMNANTISHMKERIESDVLTYTPDLVVISTGLNDALGAWKISVDEYDKDYQAVIDEILATGRSEVLIRTPNPTNSVEKNKTMRPYMRVSRELAKRDNVYVFDFYNVMATDIHAKDISQVAFMQNTFYPNTKGQAYLFDKFKTYLTTEFIQP</sequence>
<evidence type="ECO:0000259" key="1">
    <source>
        <dbReference type="Pfam" id="PF13472"/>
    </source>
</evidence>
<dbReference type="Proteomes" id="UP000053354">
    <property type="component" value="Chromosome"/>
</dbReference>
<reference evidence="2" key="1">
    <citation type="submission" date="2016-10" db="EMBL/GenBank/DDBJ databases">
        <authorList>
            <person name="See-Too W.S."/>
        </authorList>
    </citation>
    <scope>NUCLEOTIDE SEQUENCE</scope>
    <source>
        <strain evidence="2">L10.15</strain>
    </source>
</reference>
<proteinExistence type="predicted"/>
<dbReference type="RefSeq" id="WP_049694684.1">
    <property type="nucleotide sequence ID" value="NZ_CP016540.2"/>
</dbReference>
<dbReference type="InterPro" id="IPR051532">
    <property type="entry name" value="Ester_Hydrolysis_Enzymes"/>
</dbReference>
<dbReference type="GO" id="GO:0004622">
    <property type="term" value="F:phosphatidylcholine lysophospholipase activity"/>
    <property type="evidence" value="ECO:0007669"/>
    <property type="project" value="TreeGrafter"/>
</dbReference>
<dbReference type="STRING" id="1302659.I858_011465"/>
<dbReference type="InterPro" id="IPR036514">
    <property type="entry name" value="SGNH_hydro_sf"/>
</dbReference>
<dbReference type="OrthoDB" id="388542at2"/>
<dbReference type="EMBL" id="CP016540">
    <property type="protein sequence ID" value="ANU27603.1"/>
    <property type="molecule type" value="Genomic_DNA"/>
</dbReference>
<evidence type="ECO:0000313" key="2">
    <source>
        <dbReference type="EMBL" id="ANU27603.1"/>
    </source>
</evidence>
<dbReference type="Pfam" id="PF13472">
    <property type="entry name" value="Lipase_GDSL_2"/>
    <property type="match status" value="1"/>
</dbReference>
<organism evidence="2 3">
    <name type="scientific">Planococcus versutus</name>
    <dbReference type="NCBI Taxonomy" id="1302659"/>
    <lineage>
        <taxon>Bacteria</taxon>
        <taxon>Bacillati</taxon>
        <taxon>Bacillota</taxon>
        <taxon>Bacilli</taxon>
        <taxon>Bacillales</taxon>
        <taxon>Caryophanaceae</taxon>
        <taxon>Planococcus</taxon>
    </lineage>
</organism>
<protein>
    <submittedName>
        <fullName evidence="2">GDSL family lipase</fullName>
    </submittedName>
</protein>
<dbReference type="SUPFAM" id="SSF52266">
    <property type="entry name" value="SGNH hydrolase"/>
    <property type="match status" value="1"/>
</dbReference>
<dbReference type="PANTHER" id="PTHR30383">
    <property type="entry name" value="THIOESTERASE 1/PROTEASE 1/LYSOPHOSPHOLIPASE L1"/>
    <property type="match status" value="1"/>
</dbReference>